<accession>A0A269THV3</accession>
<proteinExistence type="predicted"/>
<dbReference type="AlphaFoldDB" id="A0A269THV3"/>
<feature type="transmembrane region" description="Helical" evidence="2">
    <location>
        <begin position="40"/>
        <end position="62"/>
    </location>
</feature>
<keyword evidence="2" id="KW-0812">Transmembrane</keyword>
<evidence type="ECO:0000313" key="4">
    <source>
        <dbReference type="Proteomes" id="UP000216943"/>
    </source>
</evidence>
<feature type="region of interest" description="Disordered" evidence="1">
    <location>
        <begin position="214"/>
        <end position="242"/>
    </location>
</feature>
<evidence type="ECO:0000256" key="1">
    <source>
        <dbReference type="SAM" id="MobiDB-lite"/>
    </source>
</evidence>
<keyword evidence="2" id="KW-1133">Transmembrane helix</keyword>
<protein>
    <submittedName>
        <fullName evidence="3">Uncharacterized protein</fullName>
    </submittedName>
</protein>
<gene>
    <name evidence="3" type="ORF">CJJ23_04120</name>
</gene>
<dbReference type="EMBL" id="NQNY01000015">
    <property type="protein sequence ID" value="PAK21024.1"/>
    <property type="molecule type" value="Genomic_DNA"/>
</dbReference>
<comment type="caution">
    <text evidence="3">The sequence shown here is derived from an EMBL/GenBank/DDBJ whole genome shotgun (WGS) entry which is preliminary data.</text>
</comment>
<sequence>MFLNKFLSINTLKIKEIVICIYLIKLLNRLLLDIMMKKKVLLLTIGATSLVVAAAATAGILVSKNTNKTGVNSSVKTISKDFENGLASLVLNAEDQPITKVLTDQEQVDEVAFAMISLKFKKKYSTIDFDEVIASTQSISAVAKLNYLKWISAEFNTFVNKYPQVEFEITEVYKNATTPLSATVTLKHNDASRKTLINFSNEIAATGEAINNSLTNNSGSTTHESNVVNPNHEEVKDEPVLSDSQNLSDRQIIGNLTSSLNNKVFISNDTTARTDLVYAKYLFSNSTEKQLDLLKQYADIPKELTPDMIVSLVVAQPSKMSDTLIVEIVFKKGVTLGVAAFRIVDFLDQVEEFDMYSRQVNENLRLNPITVKVNHTAKTFFDNIKDLDYANQLYEIAKISDSDSTETKEAFANLLYPIPAYFGVISKSTVSLVDAKDEDSAGYLLITTSATFNGLEKITTAKIGGFLTAKEFSNLNPGDRPKISSQYYADLFKSALKIDVFNVSLEKINPDWGYNHLRHLWDLIDAKKDLTEQEKVNQKMDIVKQVLTNKEFVDLLNVAEFSDFSYVYRGSWPIDTVKEGRILSISFKATFKGDPDVVVDVKDLFLNGEFSFALMGGSTYRDGEVLDIKPDVINYPNVEIDNFIDVERRVNVINKVDIMNNRGLLAILKNSDEGRKYWNLDWKDVKIQPVDDKSVDTVKVTIFYKDPRYPNKLSEAVFILKFTNPIHYKNVSVKSYFEAVDVHHKFLLITKNRWLRSRIIGLYITTRYEIFMGWKPSEIDVPQDNINQYVWDIEDKQTLKDLGKDGVIKVLQSRSVSRIYLYPSKGTKFLTYTGIGIDIIMHDKDGNVVPYSVPGFGRDILSL</sequence>
<name>A0A269THV3_9BACT</name>
<evidence type="ECO:0000256" key="2">
    <source>
        <dbReference type="SAM" id="Phobius"/>
    </source>
</evidence>
<dbReference type="Proteomes" id="UP000216943">
    <property type="component" value="Unassembled WGS sequence"/>
</dbReference>
<organism evidence="3 4">
    <name type="scientific">Mycoplasmopsis agassizii</name>
    <dbReference type="NCBI Taxonomy" id="33922"/>
    <lineage>
        <taxon>Bacteria</taxon>
        <taxon>Bacillati</taxon>
        <taxon>Mycoplasmatota</taxon>
        <taxon>Mycoplasmoidales</taxon>
        <taxon>Metamycoplasmataceae</taxon>
        <taxon>Mycoplasmopsis</taxon>
    </lineage>
</organism>
<evidence type="ECO:0000313" key="3">
    <source>
        <dbReference type="EMBL" id="PAK21024.1"/>
    </source>
</evidence>
<reference evidence="4" key="1">
    <citation type="submission" date="2017-08" db="EMBL/GenBank/DDBJ databases">
        <authorList>
            <person name="Alvarez-Ponce D."/>
            <person name="Weitzman C.L."/>
            <person name="Tillett R.L."/>
            <person name="Sandmeier F.C."/>
            <person name="Tracy C.R."/>
        </authorList>
    </citation>
    <scope>NUCLEOTIDE SEQUENCE [LARGE SCALE GENOMIC DNA]</scope>
    <source>
        <strain evidence="4">723</strain>
    </source>
</reference>
<keyword evidence="2" id="KW-0472">Membrane</keyword>